<comment type="caution">
    <text evidence="1">The sequence shown here is derived from an EMBL/GenBank/DDBJ whole genome shotgun (WGS) entry which is preliminary data.</text>
</comment>
<gene>
    <name evidence="1" type="ORF">WMO62_04430</name>
</gene>
<dbReference type="Proteomes" id="UP001470288">
    <property type="component" value="Unassembled WGS sequence"/>
</dbReference>
<sequence>MERLTKWIDDGENRWAIPDPEIRSNGHGKCCNKLAELEDLEEQGRLLRLPYRELEGQEEKHSNKMPDGVVDFIRHRFMTRQ</sequence>
<dbReference type="RefSeq" id="WP_349143940.1">
    <property type="nucleotide sequence ID" value="NZ_JBBMFC010000006.1"/>
</dbReference>
<name>A0ABV1HYS6_9FIRM</name>
<evidence type="ECO:0000313" key="1">
    <source>
        <dbReference type="EMBL" id="MEQ2578091.1"/>
    </source>
</evidence>
<evidence type="ECO:0000313" key="2">
    <source>
        <dbReference type="Proteomes" id="UP001470288"/>
    </source>
</evidence>
<protein>
    <submittedName>
        <fullName evidence="1">Uncharacterized protein</fullName>
    </submittedName>
</protein>
<organism evidence="1 2">
    <name type="scientific">Hominiventricola aquisgranensis</name>
    <dbReference type="NCBI Taxonomy" id="3133164"/>
    <lineage>
        <taxon>Bacteria</taxon>
        <taxon>Bacillati</taxon>
        <taxon>Bacillota</taxon>
        <taxon>Clostridia</taxon>
        <taxon>Lachnospirales</taxon>
        <taxon>Lachnospiraceae</taxon>
        <taxon>Hominiventricola</taxon>
    </lineage>
</organism>
<proteinExistence type="predicted"/>
<reference evidence="1 2" key="1">
    <citation type="submission" date="2024-03" db="EMBL/GenBank/DDBJ databases">
        <title>Human intestinal bacterial collection.</title>
        <authorList>
            <person name="Pauvert C."/>
            <person name="Hitch T.C.A."/>
            <person name="Clavel T."/>
        </authorList>
    </citation>
    <scope>NUCLEOTIDE SEQUENCE [LARGE SCALE GENOMIC DNA]</scope>
    <source>
        <strain evidence="1 2">CLA-AA-H78B</strain>
    </source>
</reference>
<dbReference type="EMBL" id="JBBMFC010000006">
    <property type="protein sequence ID" value="MEQ2578091.1"/>
    <property type="molecule type" value="Genomic_DNA"/>
</dbReference>
<accession>A0ABV1HYS6</accession>
<keyword evidence="2" id="KW-1185">Reference proteome</keyword>